<dbReference type="EMBL" id="JARHTQ010000025">
    <property type="protein sequence ID" value="MDF2259673.1"/>
    <property type="molecule type" value="Genomic_DNA"/>
</dbReference>
<keyword evidence="1" id="KW-1133">Transmembrane helix</keyword>
<evidence type="ECO:0000313" key="3">
    <source>
        <dbReference type="Proteomes" id="UP001220022"/>
    </source>
</evidence>
<organism evidence="2 3">
    <name type="scientific">Streptantibioticus ferralitis</name>
    <dbReference type="NCBI Taxonomy" id="236510"/>
    <lineage>
        <taxon>Bacteria</taxon>
        <taxon>Bacillati</taxon>
        <taxon>Actinomycetota</taxon>
        <taxon>Actinomycetes</taxon>
        <taxon>Kitasatosporales</taxon>
        <taxon>Streptomycetaceae</taxon>
        <taxon>Streptantibioticus</taxon>
    </lineage>
</organism>
<evidence type="ECO:0000256" key="1">
    <source>
        <dbReference type="SAM" id="Phobius"/>
    </source>
</evidence>
<keyword evidence="1" id="KW-0812">Transmembrane</keyword>
<protein>
    <submittedName>
        <fullName evidence="2">Conjugal transfer protein</fullName>
    </submittedName>
</protein>
<keyword evidence="3" id="KW-1185">Reference proteome</keyword>
<accession>A0ABT5Z762</accession>
<name>A0ABT5Z762_9ACTN</name>
<keyword evidence="1" id="KW-0472">Membrane</keyword>
<proteinExistence type="predicted"/>
<comment type="caution">
    <text evidence="2">The sequence shown here is derived from an EMBL/GenBank/DDBJ whole genome shotgun (WGS) entry which is preliminary data.</text>
</comment>
<gene>
    <name evidence="2" type="ORF">P2L57_29325</name>
</gene>
<dbReference type="InterPro" id="IPR024735">
    <property type="entry name" value="TcpC"/>
</dbReference>
<evidence type="ECO:0000313" key="2">
    <source>
        <dbReference type="EMBL" id="MDF2259673.1"/>
    </source>
</evidence>
<sequence length="344" mass="34909">MRWGKRRSDQEQWEQVEAACAADEWDVGVWRVGASTGAVAQAAGLARRFAWLLLFSGPFLGGAALLSQAMAPAHAVEQGTAAQRPVAAPGDQVGPAGWADLYVDAYVAAGQGGEQQLAAYYPAAAQLRLSGTPGAQHAVATDAVHVQQVGAGYWAVTVAVQVADLGKDSGGPSQLRYFQVPVRSAGKGFVAAALPAAVSAPGGGAAPTLAYGQSKPATSSDPATATVSEFLSAYLTGNGDLTRDLSPGTVISPISPAPYASVSVTDIAQVGGGQDGSSSTAVPADGTRRQVLVDVEASDTSGVARPLTYAIELRARAGRWEVDQLQSAPRLAGNGPATTSGAQQ</sequence>
<dbReference type="Pfam" id="PF12642">
    <property type="entry name" value="TpcC"/>
    <property type="match status" value="1"/>
</dbReference>
<reference evidence="2 3" key="1">
    <citation type="submission" date="2023-03" db="EMBL/GenBank/DDBJ databases">
        <title>Draft genome sequence of type strain Streptomyces ferralitis JCM 14344.</title>
        <authorList>
            <person name="Klaysubun C."/>
            <person name="Duangmal K."/>
        </authorList>
    </citation>
    <scope>NUCLEOTIDE SEQUENCE [LARGE SCALE GENOMIC DNA]</scope>
    <source>
        <strain evidence="2 3">JCM 14344</strain>
    </source>
</reference>
<feature type="transmembrane region" description="Helical" evidence="1">
    <location>
        <begin position="49"/>
        <end position="71"/>
    </location>
</feature>
<dbReference type="Proteomes" id="UP001220022">
    <property type="component" value="Unassembled WGS sequence"/>
</dbReference>
<dbReference type="RefSeq" id="WP_275819514.1">
    <property type="nucleotide sequence ID" value="NZ_BAAANM010000028.1"/>
</dbReference>